<dbReference type="VEuPathDB" id="TriTrypDB:Tb1125.Tb10.v4.0056"/>
<evidence type="ECO:0000256" key="5">
    <source>
        <dbReference type="ARBA" id="ARBA00022729"/>
    </source>
</evidence>
<evidence type="ECO:0000256" key="3">
    <source>
        <dbReference type="ARBA" id="ARBA00022475"/>
    </source>
</evidence>
<proteinExistence type="predicted"/>
<feature type="domain" description="Trypanosome variant surface glycoprotein B-type N-terminal" evidence="12">
    <location>
        <begin position="26"/>
        <end position="373"/>
    </location>
</feature>
<dbReference type="InterPro" id="IPR019609">
    <property type="entry name" value="Variant_surf_glycoprt_trypan_C"/>
</dbReference>
<evidence type="ECO:0000256" key="6">
    <source>
        <dbReference type="ARBA" id="ARBA00023136"/>
    </source>
</evidence>
<feature type="domain" description="Trypanosome variant surface glycoprotein C-terminal" evidence="11">
    <location>
        <begin position="418"/>
        <end position="515"/>
    </location>
</feature>
<evidence type="ECO:0000256" key="4">
    <source>
        <dbReference type="ARBA" id="ARBA00022622"/>
    </source>
</evidence>
<dbReference type="VEuPathDB" id="TriTrypDB:Tb427_000220900"/>
<evidence type="ECO:0000313" key="13">
    <source>
        <dbReference type="EMBL" id="APD74828.1"/>
    </source>
</evidence>
<keyword evidence="7" id="KW-0325">Glycoprotein</keyword>
<evidence type="ECO:0000256" key="10">
    <source>
        <dbReference type="SAM" id="SignalP"/>
    </source>
</evidence>
<keyword evidence="4" id="KW-0336">GPI-anchor</keyword>
<keyword evidence="6" id="KW-0472">Membrane</keyword>
<feature type="chain" id="PRO_5012452938" evidence="10">
    <location>
        <begin position="28"/>
        <end position="519"/>
    </location>
</feature>
<keyword evidence="8" id="KW-0449">Lipoprotein</keyword>
<dbReference type="GO" id="GO:0005886">
    <property type="term" value="C:plasma membrane"/>
    <property type="evidence" value="ECO:0007669"/>
    <property type="project" value="UniProtKB-SubCell"/>
</dbReference>
<dbReference type="Pfam" id="PF13206">
    <property type="entry name" value="VSG_B"/>
    <property type="match status" value="1"/>
</dbReference>
<comment type="subcellular location">
    <subcellularLocation>
        <location evidence="2">Cell membrane</location>
        <topology evidence="2">Lipid-anchor</topology>
        <topology evidence="2">GPI-anchor</topology>
    </subcellularLocation>
</comment>
<reference evidence="13" key="1">
    <citation type="submission" date="2016-08" db="EMBL/GenBank/DDBJ databases">
        <title>VSG repertoire of Trypanosoma brucei EATRO 1125.</title>
        <authorList>
            <person name="Cross G.A."/>
        </authorList>
    </citation>
    <scope>NUCLEOTIDE SEQUENCE</scope>
    <source>
        <strain evidence="13">EATRO 1125</strain>
    </source>
</reference>
<protein>
    <submittedName>
        <fullName evidence="13">Variant surface glycoprotein 1125.4304</fullName>
    </submittedName>
</protein>
<comment type="function">
    <text evidence="1">VSG forms a coat on the surface of the parasite. The trypanosome evades the immune response of the host by expressing a series of antigenically distinct VSGs from an estimated 1000 VSG genes.</text>
</comment>
<dbReference type="AlphaFoldDB" id="A0A1J0RAL1"/>
<keyword evidence="3" id="KW-1003">Cell membrane</keyword>
<organism evidence="13">
    <name type="scientific">Trypanosoma brucei</name>
    <dbReference type="NCBI Taxonomy" id="5691"/>
    <lineage>
        <taxon>Eukaryota</taxon>
        <taxon>Discoba</taxon>
        <taxon>Euglenozoa</taxon>
        <taxon>Kinetoplastea</taxon>
        <taxon>Metakinetoplastina</taxon>
        <taxon>Trypanosomatida</taxon>
        <taxon>Trypanosomatidae</taxon>
        <taxon>Trypanosoma</taxon>
    </lineage>
</organism>
<dbReference type="EMBL" id="KX700872">
    <property type="protein sequence ID" value="APD74828.1"/>
    <property type="molecule type" value="Genomic_DNA"/>
</dbReference>
<evidence type="ECO:0000259" key="11">
    <source>
        <dbReference type="Pfam" id="PF10659"/>
    </source>
</evidence>
<evidence type="ECO:0000256" key="9">
    <source>
        <dbReference type="SAM" id="Coils"/>
    </source>
</evidence>
<feature type="coiled-coil region" evidence="9">
    <location>
        <begin position="151"/>
        <end position="178"/>
    </location>
</feature>
<keyword evidence="5 10" id="KW-0732">Signal</keyword>
<dbReference type="VEuPathDB" id="TriTrypDB:Tb11.v5.0662"/>
<evidence type="ECO:0000256" key="8">
    <source>
        <dbReference type="ARBA" id="ARBA00023288"/>
    </source>
</evidence>
<name>A0A1J0RAL1_9TRYP</name>
<keyword evidence="9" id="KW-0175">Coiled coil</keyword>
<dbReference type="VEuPathDB" id="TriTrypDB:Tbg972.9.570"/>
<dbReference type="Pfam" id="PF10659">
    <property type="entry name" value="Trypan_glycop_C"/>
    <property type="match status" value="1"/>
</dbReference>
<feature type="signal peptide" evidence="10">
    <location>
        <begin position="1"/>
        <end position="27"/>
    </location>
</feature>
<dbReference type="GO" id="GO:0098552">
    <property type="term" value="C:side of membrane"/>
    <property type="evidence" value="ECO:0007669"/>
    <property type="project" value="UniProtKB-KW"/>
</dbReference>
<evidence type="ECO:0000256" key="2">
    <source>
        <dbReference type="ARBA" id="ARBA00004609"/>
    </source>
</evidence>
<dbReference type="InterPro" id="IPR025932">
    <property type="entry name" value="Trypano_VSG_B_N_dom"/>
</dbReference>
<evidence type="ECO:0000256" key="7">
    <source>
        <dbReference type="ARBA" id="ARBA00023180"/>
    </source>
</evidence>
<evidence type="ECO:0000259" key="12">
    <source>
        <dbReference type="Pfam" id="PF13206"/>
    </source>
</evidence>
<accession>A0A1J0RAL1</accession>
<evidence type="ECO:0000256" key="1">
    <source>
        <dbReference type="ARBA" id="ARBA00002523"/>
    </source>
</evidence>
<sequence>MKKHQIVSVSALLAIALIWEDNRCAFAIPEGANSAVFGKVCKLLQLQEKGAPEDEPDITATAEVAEIEAINMSLSDAKWQALFIGDNNKKKDWAAADEATKSANPTWATKWDAWANAKQRVLEKTETDTKIKKSSLVTITQETRPLALARLQGILAEVSELESELNNQQEAATAGKKAAVDELLRQATFGGEAGKGEFGKNSGATGGADAIGNCGSEGKIGNDHPIAYIGICLAMCASGDSGNNPKPLSDPAGTNAMNGGGGDAKANYEAMRKLCSTSSSVHATAETIRAALADLHSSVVVKTNAGYLGWAATSTCDGTSNNGLCVKYGTSIRASKDEFDKLTFATKLKQAAKLQEERRKALAKQGYLKSAIASKLKAVYELGIDVKALADHTQAHVLSNSRTNTGAAPSQQEAATTCNGVEKAADCRKNGSCKWEGPNEKDGKHCKLNEINVGKQETQAVVEAAAPATRCAKHGTDKTKCDADKSCKWEGETCKESSFLVNKKLDLSMAAAFVNSVAL</sequence>
<dbReference type="VEuPathDB" id="TriTrypDB:Tb427_000460200"/>